<organism evidence="4">
    <name type="scientific">freshwater metagenome</name>
    <dbReference type="NCBI Taxonomy" id="449393"/>
    <lineage>
        <taxon>unclassified sequences</taxon>
        <taxon>metagenomes</taxon>
        <taxon>ecological metagenomes</taxon>
    </lineage>
</organism>
<dbReference type="GO" id="GO:0016787">
    <property type="term" value="F:hydrolase activity"/>
    <property type="evidence" value="ECO:0007669"/>
    <property type="project" value="UniProtKB-KW"/>
</dbReference>
<evidence type="ECO:0000313" key="5">
    <source>
        <dbReference type="EMBL" id="CAB4957530.1"/>
    </source>
</evidence>
<reference evidence="4" key="1">
    <citation type="submission" date="2020-05" db="EMBL/GenBank/DDBJ databases">
        <authorList>
            <person name="Chiriac C."/>
            <person name="Salcher M."/>
            <person name="Ghai R."/>
            <person name="Kavagutti S V."/>
        </authorList>
    </citation>
    <scope>NUCLEOTIDE SEQUENCE</scope>
</reference>
<keyword evidence="2" id="KW-0378">Hydrolase</keyword>
<dbReference type="PANTHER" id="PTHR43046">
    <property type="entry name" value="GDP-MANNOSE MANNOSYL HYDROLASE"/>
    <property type="match status" value="1"/>
</dbReference>
<dbReference type="Pfam" id="PF00293">
    <property type="entry name" value="NUDIX"/>
    <property type="match status" value="1"/>
</dbReference>
<gene>
    <name evidence="4" type="ORF">UFOPK1392_02373</name>
    <name evidence="5" type="ORF">UFOPK3733_02252</name>
</gene>
<dbReference type="InterPro" id="IPR020084">
    <property type="entry name" value="NUDIX_hydrolase_CS"/>
</dbReference>
<dbReference type="EMBL" id="CAFBNC010000186">
    <property type="protein sequence ID" value="CAB4957530.1"/>
    <property type="molecule type" value="Genomic_DNA"/>
</dbReference>
<dbReference type="PANTHER" id="PTHR43046:SF14">
    <property type="entry name" value="MUTT_NUDIX FAMILY PROTEIN"/>
    <property type="match status" value="1"/>
</dbReference>
<accession>A0A6J5YLL0</accession>
<evidence type="ECO:0000256" key="1">
    <source>
        <dbReference type="ARBA" id="ARBA00001946"/>
    </source>
</evidence>
<dbReference type="AlphaFoldDB" id="A0A6J5YLL0"/>
<dbReference type="SUPFAM" id="SSF55811">
    <property type="entry name" value="Nudix"/>
    <property type="match status" value="1"/>
</dbReference>
<dbReference type="EMBL" id="CAEMXZ010000177">
    <property type="protein sequence ID" value="CAB4324598.1"/>
    <property type="molecule type" value="Genomic_DNA"/>
</dbReference>
<name>A0A6J5YLL0_9ZZZZ</name>
<proteinExistence type="predicted"/>
<evidence type="ECO:0000313" key="4">
    <source>
        <dbReference type="EMBL" id="CAB4324598.1"/>
    </source>
</evidence>
<dbReference type="Gene3D" id="3.90.79.10">
    <property type="entry name" value="Nucleoside Triphosphate Pyrophosphohydrolase"/>
    <property type="match status" value="1"/>
</dbReference>
<feature type="domain" description="Nudix hydrolase" evidence="3">
    <location>
        <begin position="30"/>
        <end position="152"/>
    </location>
</feature>
<protein>
    <submittedName>
        <fullName evidence="4">Unannotated protein</fullName>
    </submittedName>
</protein>
<sequence>MHAVRAALFRAWGRLPKAFRRRVVRLLSPSFTVGANCVVVDERGYVVLVRHSYRADWGLPGGLIGRREEPDVAAVRETREEIGLEVTLAGPPQVIMTANLQQIDFVFRASPVSGSTAAPRSAEIIEVAWFALDALPALQRDARESLDALGLI</sequence>
<dbReference type="InterPro" id="IPR015797">
    <property type="entry name" value="NUDIX_hydrolase-like_dom_sf"/>
</dbReference>
<dbReference type="CDD" id="cd02883">
    <property type="entry name" value="NUDIX_Hydrolase"/>
    <property type="match status" value="1"/>
</dbReference>
<comment type="cofactor">
    <cofactor evidence="1">
        <name>Mg(2+)</name>
        <dbReference type="ChEBI" id="CHEBI:18420"/>
    </cofactor>
</comment>
<evidence type="ECO:0000256" key="2">
    <source>
        <dbReference type="ARBA" id="ARBA00022801"/>
    </source>
</evidence>
<evidence type="ECO:0000259" key="3">
    <source>
        <dbReference type="PROSITE" id="PS51462"/>
    </source>
</evidence>
<dbReference type="InterPro" id="IPR000086">
    <property type="entry name" value="NUDIX_hydrolase_dom"/>
</dbReference>
<dbReference type="PROSITE" id="PS00893">
    <property type="entry name" value="NUDIX_BOX"/>
    <property type="match status" value="1"/>
</dbReference>
<dbReference type="PROSITE" id="PS51462">
    <property type="entry name" value="NUDIX"/>
    <property type="match status" value="1"/>
</dbReference>